<gene>
    <name evidence="1" type="ORF">BTE48_16615</name>
</gene>
<evidence type="ECO:0000313" key="1">
    <source>
        <dbReference type="EMBL" id="OPX53984.1"/>
    </source>
</evidence>
<accession>A0A1V4T1Z9</accession>
<proteinExistence type="predicted"/>
<dbReference type="Proteomes" id="UP000191418">
    <property type="component" value="Unassembled WGS sequence"/>
</dbReference>
<comment type="caution">
    <text evidence="1">The sequence shown here is derived from an EMBL/GenBank/DDBJ whole genome shotgun (WGS) entry which is preliminary data.</text>
</comment>
<name>A0A1V4T1Z9_9GAMM</name>
<sequence>MITVDNFLNEENLVFLDIEVFAYDWLVVVKDINHNVLGVFRNGVNPWEHEKLVKDNISKELARLIDGKVVVGYHN</sequence>
<protein>
    <submittedName>
        <fullName evidence="1">Uncharacterized protein</fullName>
    </submittedName>
</protein>
<dbReference type="AlphaFoldDB" id="A0A1V4T1Z9"/>
<dbReference type="RefSeq" id="WP_211278158.1">
    <property type="nucleotide sequence ID" value="NZ_MTSM01000149.1"/>
</dbReference>
<organism evidence="1 2">
    <name type="scientific">Oceanospirillum multiglobuliferum</name>
    <dbReference type="NCBI Taxonomy" id="64969"/>
    <lineage>
        <taxon>Bacteria</taxon>
        <taxon>Pseudomonadati</taxon>
        <taxon>Pseudomonadota</taxon>
        <taxon>Gammaproteobacteria</taxon>
        <taxon>Oceanospirillales</taxon>
        <taxon>Oceanospirillaceae</taxon>
        <taxon>Oceanospirillum</taxon>
    </lineage>
</organism>
<reference evidence="1 2" key="1">
    <citation type="submission" date="2017-01" db="EMBL/GenBank/DDBJ databases">
        <title>Genome Sequencing of a Marine Spirillum, Oceanospirillum multiglobuliferum ATCC 33336, from Japan.</title>
        <authorList>
            <person name="Carney J.G."/>
            <person name="Trachtenberg A.M."/>
            <person name="Rheaume B.A."/>
            <person name="Linnane J.D."/>
            <person name="Pitts N.L."/>
            <person name="Mykles D.L."/>
            <person name="Maclea K.S."/>
        </authorList>
    </citation>
    <scope>NUCLEOTIDE SEQUENCE [LARGE SCALE GENOMIC DNA]</scope>
    <source>
        <strain evidence="1 2">ATCC 33336</strain>
    </source>
</reference>
<keyword evidence="2" id="KW-1185">Reference proteome</keyword>
<evidence type="ECO:0000313" key="2">
    <source>
        <dbReference type="Proteomes" id="UP000191418"/>
    </source>
</evidence>
<feature type="non-terminal residue" evidence="1">
    <location>
        <position position="75"/>
    </location>
</feature>
<dbReference type="EMBL" id="MTSM01000149">
    <property type="protein sequence ID" value="OPX53984.1"/>
    <property type="molecule type" value="Genomic_DNA"/>
</dbReference>